<protein>
    <submittedName>
        <fullName evidence="1">Uncharacterized protein</fullName>
    </submittedName>
</protein>
<dbReference type="RefSeq" id="WP_047876643.1">
    <property type="nucleotide sequence ID" value="NZ_BMYC01000030.1"/>
</dbReference>
<dbReference type="Proteomes" id="UP000036426">
    <property type="component" value="Unassembled WGS sequence"/>
</dbReference>
<evidence type="ECO:0000313" key="2">
    <source>
        <dbReference type="Proteomes" id="UP000036426"/>
    </source>
</evidence>
<accession>A0A0J1GG89</accession>
<organism evidence="1 2">
    <name type="scientific">Photobacterium aphoticum</name>
    <dbReference type="NCBI Taxonomy" id="754436"/>
    <lineage>
        <taxon>Bacteria</taxon>
        <taxon>Pseudomonadati</taxon>
        <taxon>Pseudomonadota</taxon>
        <taxon>Gammaproteobacteria</taxon>
        <taxon>Vibrionales</taxon>
        <taxon>Vibrionaceae</taxon>
        <taxon>Photobacterium</taxon>
    </lineage>
</organism>
<dbReference type="AlphaFoldDB" id="A0A0J1GG89"/>
<name>A0A0J1GG89_9GAMM</name>
<dbReference type="PATRIC" id="fig|754436.4.peg.4691"/>
<keyword evidence="2" id="KW-1185">Reference proteome</keyword>
<comment type="caution">
    <text evidence="1">The sequence shown here is derived from an EMBL/GenBank/DDBJ whole genome shotgun (WGS) entry which is preliminary data.</text>
</comment>
<proteinExistence type="predicted"/>
<dbReference type="EMBL" id="LDOV01000052">
    <property type="protein sequence ID" value="KLU98533.1"/>
    <property type="molecule type" value="Genomic_DNA"/>
</dbReference>
<evidence type="ECO:0000313" key="1">
    <source>
        <dbReference type="EMBL" id="KLU98533.1"/>
    </source>
</evidence>
<sequence length="131" mass="14965">MLSLHGALTVDVGADSLLIQADDQTVTVQLTEPSHLLHLVRLWRQPHIKALLARGRSTVKTKEPARAFQEQLAAYTFVLTVPSRASLTLALHPSRRWFPFLLYTQQKGYWLKHLSWLCWQSLNLRVPKSGK</sequence>
<gene>
    <name evidence="1" type="ORF">ABT58_22325</name>
</gene>
<reference evidence="1 2" key="1">
    <citation type="submission" date="2015-05" db="EMBL/GenBank/DDBJ databases">
        <title>Photobacterium galathea sp. nov.</title>
        <authorList>
            <person name="Machado H."/>
            <person name="Gram L."/>
        </authorList>
    </citation>
    <scope>NUCLEOTIDE SEQUENCE [LARGE SCALE GENOMIC DNA]</scope>
    <source>
        <strain evidence="1 2">DSM 25995</strain>
    </source>
</reference>